<reference evidence="3 4" key="2">
    <citation type="journal article" date="2000" name="Proc. Natl. Acad. Sci. U.S.A.">
        <title>Archaeal adaptation to higher temperatures revealed by genomic sequence of Thermoplasma volcanium.</title>
        <authorList>
            <person name="Kawashima T."/>
            <person name="Amano N."/>
            <person name="Koike H."/>
            <person name="Makino S."/>
            <person name="Higuchi S."/>
            <person name="Kawashima-Ohya Y."/>
            <person name="Watanabe K."/>
            <person name="Yamazaki M."/>
            <person name="Kanehori K."/>
            <person name="Kawamoto T."/>
            <person name="Nunoshiba T."/>
            <person name="Yamamoto Y."/>
            <person name="Aramaki H."/>
            <person name="Makino K."/>
            <person name="Suzuki M."/>
        </authorList>
    </citation>
    <scope>NUCLEOTIDE SEQUENCE [LARGE SCALE GENOMIC DNA]</scope>
    <source>
        <strain evidence="4">ATCC 51530 / DSM 4299 / JCM 9571 / NBRC 15438 / GSS1</strain>
    </source>
</reference>
<name>Q97CH1_THEVO</name>
<dbReference type="PANTHER" id="PTHR43364:SF4">
    <property type="entry name" value="NAD(P)-LINKED OXIDOREDUCTASE SUPERFAMILY PROTEIN"/>
    <property type="match status" value="1"/>
</dbReference>
<dbReference type="PhylomeDB" id="Q97CH1"/>
<dbReference type="Proteomes" id="UP000001017">
    <property type="component" value="Chromosome"/>
</dbReference>
<dbReference type="PaxDb" id="273116-14324344"/>
<organism evidence="3 4">
    <name type="scientific">Thermoplasma volcanium (strain ATCC 51530 / DSM 4299 / JCM 9571 / NBRC 15438 / GSS1)</name>
    <dbReference type="NCBI Taxonomy" id="273116"/>
    <lineage>
        <taxon>Archaea</taxon>
        <taxon>Methanobacteriati</taxon>
        <taxon>Thermoplasmatota</taxon>
        <taxon>Thermoplasmata</taxon>
        <taxon>Thermoplasmatales</taxon>
        <taxon>Thermoplasmataceae</taxon>
        <taxon>Thermoplasma</taxon>
    </lineage>
</organism>
<accession>Q97CH1</accession>
<dbReference type="GO" id="GO:0034220">
    <property type="term" value="P:monoatomic ion transmembrane transport"/>
    <property type="evidence" value="ECO:0007669"/>
    <property type="project" value="UniProtKB-KW"/>
</dbReference>
<sequence length="339" mass="38808">MKYVRYGSTASFVSVLSFGAMTFGERNRWKLGGVTQELSDRMVKRAYDAGINLFDTADVYDDGDSEVMLGRSLKPYRDSVMIATKVRGKIGQGVNSSGLSRHHMHIAIKKSLERLGTEWIDIYQYHGWDVYGNFEEFLETMESFVEQGLVIYPAVSNFTAWQISVLQTMAIERGYARYESAQMNYSLLNRDVEYEVLPFMKYSGMTLLSWSPLHGGVLAGKYKKGEKPATGTRMGNRGFFFPYFDEDHGWDVVEEVKKVAQEQGCKPSQVALAWIISKSHVAILGARSMEQLEENLGSLDVQLTKEQMDRLDNVSKNREIYPNWMVERQNHERDFEIIN</sequence>
<keyword evidence="3" id="KW-0406">Ion transport</keyword>
<evidence type="ECO:0000256" key="1">
    <source>
        <dbReference type="ARBA" id="ARBA00023002"/>
    </source>
</evidence>
<dbReference type="Pfam" id="PF00248">
    <property type="entry name" value="Aldo_ket_red"/>
    <property type="match status" value="1"/>
</dbReference>
<gene>
    <name evidence="3" type="ORF">TVG0139547</name>
</gene>
<dbReference type="STRING" id="273116.gene:9380899"/>
<evidence type="ECO:0000313" key="4">
    <source>
        <dbReference type="Proteomes" id="UP000001017"/>
    </source>
</evidence>
<dbReference type="EMBL" id="BA000011">
    <property type="protein sequence ID" value="BAB59272.1"/>
    <property type="molecule type" value="Genomic_DNA"/>
</dbReference>
<dbReference type="HOGENOM" id="CLU_023205_2_0_2"/>
<keyword evidence="3" id="KW-0813">Transport</keyword>
<dbReference type="PANTHER" id="PTHR43364">
    <property type="entry name" value="NADH-SPECIFIC METHYLGLYOXAL REDUCTASE-RELATED"/>
    <property type="match status" value="1"/>
</dbReference>
<dbReference type="SUPFAM" id="SSF51430">
    <property type="entry name" value="NAD(P)-linked oxidoreductase"/>
    <property type="match status" value="1"/>
</dbReference>
<dbReference type="AlphaFoldDB" id="Q97CH1"/>
<evidence type="ECO:0000313" key="3">
    <source>
        <dbReference type="EMBL" id="BAB59272.1"/>
    </source>
</evidence>
<dbReference type="GO" id="GO:0005829">
    <property type="term" value="C:cytosol"/>
    <property type="evidence" value="ECO:0007669"/>
    <property type="project" value="UniProtKB-ARBA"/>
</dbReference>
<evidence type="ECO:0000259" key="2">
    <source>
        <dbReference type="Pfam" id="PF00248"/>
    </source>
</evidence>
<proteinExistence type="predicted"/>
<dbReference type="eggNOG" id="arCOG01617">
    <property type="taxonomic scope" value="Archaea"/>
</dbReference>
<dbReference type="CDD" id="cd19091">
    <property type="entry name" value="AKR_PsAKR"/>
    <property type="match status" value="1"/>
</dbReference>
<keyword evidence="4" id="KW-1185">Reference proteome</keyword>
<dbReference type="FunFam" id="3.20.20.100:FF:000004">
    <property type="entry name" value="Oxidoreductase, aldo/keto reductase"/>
    <property type="match status" value="1"/>
</dbReference>
<dbReference type="InterPro" id="IPR050523">
    <property type="entry name" value="AKR_Detox_Biosynth"/>
</dbReference>
<dbReference type="InterPro" id="IPR023210">
    <property type="entry name" value="NADP_OxRdtase_dom"/>
</dbReference>
<dbReference type="KEGG" id="tvo:TVG0139547"/>
<dbReference type="Gene3D" id="3.20.20.100">
    <property type="entry name" value="NADP-dependent oxidoreductase domain"/>
    <property type="match status" value="1"/>
</dbReference>
<dbReference type="GO" id="GO:0016491">
    <property type="term" value="F:oxidoreductase activity"/>
    <property type="evidence" value="ECO:0007669"/>
    <property type="project" value="UniProtKB-KW"/>
</dbReference>
<protein>
    <submittedName>
        <fullName evidence="3">Potassium channel protein</fullName>
    </submittedName>
</protein>
<dbReference type="GeneID" id="1441614"/>
<keyword evidence="1" id="KW-0560">Oxidoreductase</keyword>
<dbReference type="InterPro" id="IPR036812">
    <property type="entry name" value="NAD(P)_OxRdtase_dom_sf"/>
</dbReference>
<feature type="domain" description="NADP-dependent oxidoreductase" evidence="2">
    <location>
        <begin position="16"/>
        <end position="315"/>
    </location>
</feature>
<reference evidence="3 4" key="1">
    <citation type="journal article" date="1999" name="Proc. Jpn. Acad.">
        <title>Determination of the complete genomic DNA sequence of Thermoplasma volvanium GSS1.</title>
        <authorList>
            <person name="Kawashima T."/>
            <person name="Yamamoto Y."/>
            <person name="Aramaki H."/>
            <person name="Nunoshiba T."/>
            <person name="Kawamoto T."/>
            <person name="Watanabe K."/>
            <person name="Yamazaki M."/>
            <person name="Kanehori K."/>
            <person name="Amano N."/>
            <person name="Ohya Y."/>
            <person name="Makino K."/>
            <person name="Suzuki M."/>
        </authorList>
    </citation>
    <scope>NUCLEOTIDE SEQUENCE [LARGE SCALE GENOMIC DNA]</scope>
    <source>
        <strain evidence="4">ATCC 51530 / DSM 4299 / JCM 9571 / NBRC 15438 / GSS1</strain>
    </source>
</reference>
<keyword evidence="3" id="KW-0407">Ion channel</keyword>
<dbReference type="RefSeq" id="WP_010916384.1">
    <property type="nucleotide sequence ID" value="NC_002689.2"/>
</dbReference>